<evidence type="ECO:0000313" key="4">
    <source>
        <dbReference type="EMBL" id="GHW00480.1"/>
    </source>
</evidence>
<organism evidence="4 5">
    <name type="scientific">Lactobacillus nasalidis</name>
    <dbReference type="NCBI Taxonomy" id="2797258"/>
    <lineage>
        <taxon>Bacteria</taxon>
        <taxon>Bacillati</taxon>
        <taxon>Bacillota</taxon>
        <taxon>Bacilli</taxon>
        <taxon>Lactobacillales</taxon>
        <taxon>Lactobacillaceae</taxon>
        <taxon>Lactobacillus</taxon>
    </lineage>
</organism>
<keyword evidence="5" id="KW-1185">Reference proteome</keyword>
<dbReference type="CDD" id="cd04735">
    <property type="entry name" value="OYE_like_4_FMN"/>
    <property type="match status" value="1"/>
</dbReference>
<evidence type="ECO:0000256" key="2">
    <source>
        <dbReference type="ARBA" id="ARBA00023002"/>
    </source>
</evidence>
<keyword evidence="2" id="KW-0560">Oxidoreductase</keyword>
<dbReference type="SUPFAM" id="SSF51395">
    <property type="entry name" value="FMN-linked oxidoreductases"/>
    <property type="match status" value="1"/>
</dbReference>
<dbReference type="InterPro" id="IPR013785">
    <property type="entry name" value="Aldolase_TIM"/>
</dbReference>
<evidence type="ECO:0000313" key="5">
    <source>
        <dbReference type="Proteomes" id="UP000616547"/>
    </source>
</evidence>
<accession>A0ABQ3W567</accession>
<reference evidence="5" key="1">
    <citation type="submission" date="2021-01" db="EMBL/GenBank/DDBJ databases">
        <title>Draft genome sequence of Nasalis larvatus strain YZ03.</title>
        <authorList>
            <person name="Suzuki-Hashido N."/>
            <person name="Tsuchida S."/>
            <person name="Hayakawa T."/>
        </authorList>
    </citation>
    <scope>NUCLEOTIDE SEQUENCE [LARGE SCALE GENOMIC DNA]</scope>
    <source>
        <strain evidence="5">YZ03</strain>
    </source>
</reference>
<evidence type="ECO:0000256" key="1">
    <source>
        <dbReference type="ARBA" id="ARBA00022630"/>
    </source>
</evidence>
<name>A0ABQ3W567_9LACO</name>
<dbReference type="Pfam" id="PF00724">
    <property type="entry name" value="Oxidored_FMN"/>
    <property type="match status" value="1"/>
</dbReference>
<dbReference type="PANTHER" id="PTHR43656:SF2">
    <property type="entry name" value="BINDING OXIDOREDUCTASE, PUTATIVE (AFU_ORTHOLOGUE AFUA_2G08260)-RELATED"/>
    <property type="match status" value="1"/>
</dbReference>
<dbReference type="InterPro" id="IPR001155">
    <property type="entry name" value="OxRdtase_FMN_N"/>
</dbReference>
<protein>
    <submittedName>
        <fullName evidence="4">NADH-dependent flavin oxidoreductase</fullName>
    </submittedName>
</protein>
<gene>
    <name evidence="4" type="ORF">lacNasYZ03_01670</name>
</gene>
<dbReference type="RefSeq" id="WP_201330580.1">
    <property type="nucleotide sequence ID" value="NZ_BOCG01000251.1"/>
</dbReference>
<keyword evidence="1" id="KW-0285">Flavoprotein</keyword>
<comment type="caution">
    <text evidence="4">The sequence shown here is derived from an EMBL/GenBank/DDBJ whole genome shotgun (WGS) entry which is preliminary data.</text>
</comment>
<proteinExistence type="predicted"/>
<sequence>MTDHEFLKEYTFANGAHVQNRIVMAPMTTKASFYDGQVTNDEINYYRMRSGVGMIITGTANVDDGGKGFEGELSVADDRFIPGLRQVASAIKSKGSKAILQIFSAGRMTNSKILRGKQPYSASAVAALRPEAEEPRELTEAEIEQLIADFGQATRRAIEAGFDGVELHGANTYLLQQFFSPHSNRRDDKWGGSLEKRMAFPLAVIKEARKAIDQFGKDDFILGYRLSPEEIEEPGIRIEDTLKFVDVLADQPLDYLHVSMGSYKRTSLNNKDDHEMLNQKILKILAGRLPLLVVGSIARPEEADDALNQGASFAVLGRELIREPQWIDKVLSGDEDSIRYQLDKNEMDELAIPRGFQTSLLTEFKKAMNFKPIAD</sequence>
<dbReference type="Proteomes" id="UP000616547">
    <property type="component" value="Unassembled WGS sequence"/>
</dbReference>
<dbReference type="Gene3D" id="3.20.20.70">
    <property type="entry name" value="Aldolase class I"/>
    <property type="match status" value="1"/>
</dbReference>
<dbReference type="PANTHER" id="PTHR43656">
    <property type="entry name" value="BINDING OXIDOREDUCTASE, PUTATIVE (AFU_ORTHOLOGUE AFUA_2G08260)-RELATED"/>
    <property type="match status" value="1"/>
</dbReference>
<dbReference type="InterPro" id="IPR051799">
    <property type="entry name" value="NADH_flavin_oxidoreductase"/>
</dbReference>
<evidence type="ECO:0000259" key="3">
    <source>
        <dbReference type="Pfam" id="PF00724"/>
    </source>
</evidence>
<dbReference type="EMBL" id="BOCI01000052">
    <property type="protein sequence ID" value="GHW00480.1"/>
    <property type="molecule type" value="Genomic_DNA"/>
</dbReference>
<feature type="domain" description="NADH:flavin oxidoreductase/NADH oxidase N-terminal" evidence="3">
    <location>
        <begin position="16"/>
        <end position="334"/>
    </location>
</feature>